<dbReference type="EMBL" id="UYSL01019943">
    <property type="protein sequence ID" value="VDL71520.1"/>
    <property type="molecule type" value="Genomic_DNA"/>
</dbReference>
<gene>
    <name evidence="1" type="ORF">NBR_LOCUS7931</name>
</gene>
<sequence length="107" mass="12683">MKKMMEGDQKMKKHSLNDFLVALDHHLTLPHAVLVRANDQIMASHDTWERRNDDNYTGHRTQQTRFIYTPLDEHTFGNRPLRNEAMNDDVIFARSPDSSSYTNNYRY</sequence>
<organism evidence="3">
    <name type="scientific">Nippostrongylus brasiliensis</name>
    <name type="common">Rat hookworm</name>
    <dbReference type="NCBI Taxonomy" id="27835"/>
    <lineage>
        <taxon>Eukaryota</taxon>
        <taxon>Metazoa</taxon>
        <taxon>Ecdysozoa</taxon>
        <taxon>Nematoda</taxon>
        <taxon>Chromadorea</taxon>
        <taxon>Rhabditida</taxon>
        <taxon>Rhabditina</taxon>
        <taxon>Rhabditomorpha</taxon>
        <taxon>Strongyloidea</taxon>
        <taxon>Heligmosomidae</taxon>
        <taxon>Nippostrongylus</taxon>
    </lineage>
</organism>
<evidence type="ECO:0000313" key="1">
    <source>
        <dbReference type="EMBL" id="VDL71520.1"/>
    </source>
</evidence>
<dbReference type="Proteomes" id="UP000271162">
    <property type="component" value="Unassembled WGS sequence"/>
</dbReference>
<keyword evidence="2" id="KW-1185">Reference proteome</keyword>
<reference evidence="3" key="1">
    <citation type="submission" date="2017-02" db="UniProtKB">
        <authorList>
            <consortium name="WormBaseParasite"/>
        </authorList>
    </citation>
    <scope>IDENTIFICATION</scope>
</reference>
<reference evidence="1 2" key="2">
    <citation type="submission" date="2018-11" db="EMBL/GenBank/DDBJ databases">
        <authorList>
            <consortium name="Pathogen Informatics"/>
        </authorList>
    </citation>
    <scope>NUCLEOTIDE SEQUENCE [LARGE SCALE GENOMIC DNA]</scope>
</reference>
<proteinExistence type="predicted"/>
<evidence type="ECO:0000313" key="3">
    <source>
        <dbReference type="WBParaSite" id="NBR_0000793001-mRNA-1"/>
    </source>
</evidence>
<accession>A0A0N4XY07</accession>
<protein>
    <submittedName>
        <fullName evidence="1 3">Uncharacterized protein</fullName>
    </submittedName>
</protein>
<name>A0A0N4XY07_NIPBR</name>
<dbReference type="WBParaSite" id="NBR_0000793001-mRNA-1">
    <property type="protein sequence ID" value="NBR_0000793001-mRNA-1"/>
    <property type="gene ID" value="NBR_0000793001"/>
</dbReference>
<evidence type="ECO:0000313" key="2">
    <source>
        <dbReference type="Proteomes" id="UP000271162"/>
    </source>
</evidence>
<dbReference type="AlphaFoldDB" id="A0A0N4XY07"/>